<protein>
    <submittedName>
        <fullName evidence="3">Saposin B-type domain-containing protein</fullName>
    </submittedName>
</protein>
<dbReference type="InterPro" id="IPR008138">
    <property type="entry name" value="SapB_2"/>
</dbReference>
<dbReference type="EnsemblMetazoa" id="CJA17621.1">
    <property type="protein sequence ID" value="CJA17621.1"/>
    <property type="gene ID" value="WBGene00136825"/>
</dbReference>
<evidence type="ECO:0000313" key="4">
    <source>
        <dbReference type="Proteomes" id="UP000005237"/>
    </source>
</evidence>
<dbReference type="SUPFAM" id="SSF47862">
    <property type="entry name" value="Saposin"/>
    <property type="match status" value="1"/>
</dbReference>
<dbReference type="Pfam" id="PF03489">
    <property type="entry name" value="SapB_2"/>
    <property type="match status" value="1"/>
</dbReference>
<dbReference type="SMART" id="SM00741">
    <property type="entry name" value="SapB"/>
    <property type="match status" value="1"/>
</dbReference>
<sequence>MLTLLGCSAKQWSYRSKPLCGLCVNIVNQLDAVLAKGGDIEEAVDKFCKEDVPSFMVDMCEKVIEKNLEFIIEKLKDHEPADKICTDIFLCRAEKTEKSTQKLRFYEVDSS</sequence>
<keyword evidence="1" id="KW-1015">Disulfide bond</keyword>
<dbReference type="Gene3D" id="1.10.225.10">
    <property type="entry name" value="Saposin-like"/>
    <property type="match status" value="1"/>
</dbReference>
<organism evidence="3 4">
    <name type="scientific">Caenorhabditis japonica</name>
    <dbReference type="NCBI Taxonomy" id="281687"/>
    <lineage>
        <taxon>Eukaryota</taxon>
        <taxon>Metazoa</taxon>
        <taxon>Ecdysozoa</taxon>
        <taxon>Nematoda</taxon>
        <taxon>Chromadorea</taxon>
        <taxon>Rhabditida</taxon>
        <taxon>Rhabditina</taxon>
        <taxon>Rhabditomorpha</taxon>
        <taxon>Rhabditoidea</taxon>
        <taxon>Rhabditidae</taxon>
        <taxon>Peloderinae</taxon>
        <taxon>Caenorhabditis</taxon>
    </lineage>
</organism>
<evidence type="ECO:0000313" key="3">
    <source>
        <dbReference type="EnsemblMetazoa" id="CJA17621.1"/>
    </source>
</evidence>
<keyword evidence="4" id="KW-1185">Reference proteome</keyword>
<dbReference type="OMA" id="DKFCKED"/>
<name>A0A8R1I5W8_CAEJA</name>
<dbReference type="InterPro" id="IPR011001">
    <property type="entry name" value="Saposin-like"/>
</dbReference>
<dbReference type="InterPro" id="IPR008139">
    <property type="entry name" value="SaposinB_dom"/>
</dbReference>
<evidence type="ECO:0000259" key="2">
    <source>
        <dbReference type="PROSITE" id="PS50015"/>
    </source>
</evidence>
<proteinExistence type="predicted"/>
<evidence type="ECO:0000256" key="1">
    <source>
        <dbReference type="ARBA" id="ARBA00023157"/>
    </source>
</evidence>
<reference evidence="4" key="1">
    <citation type="submission" date="2010-08" db="EMBL/GenBank/DDBJ databases">
        <authorList>
            <consortium name="Caenorhabditis japonica Sequencing Consortium"/>
            <person name="Wilson R.K."/>
        </authorList>
    </citation>
    <scope>NUCLEOTIDE SEQUENCE [LARGE SCALE GENOMIC DNA]</scope>
    <source>
        <strain evidence="4">DF5081</strain>
    </source>
</reference>
<feature type="domain" description="Saposin B-type" evidence="2">
    <location>
        <begin position="16"/>
        <end position="95"/>
    </location>
</feature>
<dbReference type="AlphaFoldDB" id="A0A8R1I5W8"/>
<reference evidence="3" key="2">
    <citation type="submission" date="2022-06" db="UniProtKB">
        <authorList>
            <consortium name="EnsemblMetazoa"/>
        </authorList>
    </citation>
    <scope>IDENTIFICATION</scope>
    <source>
        <strain evidence="3">DF5081</strain>
    </source>
</reference>
<dbReference type="PROSITE" id="PS50015">
    <property type="entry name" value="SAP_B"/>
    <property type="match status" value="1"/>
</dbReference>
<dbReference type="Proteomes" id="UP000005237">
    <property type="component" value="Unassembled WGS sequence"/>
</dbReference>
<accession>A0A8R1I5W8</accession>